<dbReference type="AlphaFoldDB" id="A0A2P2SWG6"/>
<evidence type="ECO:0000313" key="2">
    <source>
        <dbReference type="EMBL" id="OBU01183.2"/>
    </source>
</evidence>
<feature type="region of interest" description="Disordered" evidence="1">
    <location>
        <begin position="1"/>
        <end position="29"/>
    </location>
</feature>
<evidence type="ECO:0000256" key="1">
    <source>
        <dbReference type="SAM" id="MobiDB-lite"/>
    </source>
</evidence>
<dbReference type="GeneID" id="28834046"/>
<keyword evidence="3" id="KW-1185">Reference proteome</keyword>
<dbReference type="Proteomes" id="UP000091956">
    <property type="component" value="Unassembled WGS sequence"/>
</dbReference>
<organism evidence="2 3">
    <name type="scientific">Pseudogymnoascus verrucosus</name>
    <dbReference type="NCBI Taxonomy" id="342668"/>
    <lineage>
        <taxon>Eukaryota</taxon>
        <taxon>Fungi</taxon>
        <taxon>Dikarya</taxon>
        <taxon>Ascomycota</taxon>
        <taxon>Pezizomycotina</taxon>
        <taxon>Leotiomycetes</taxon>
        <taxon>Thelebolales</taxon>
        <taxon>Thelebolaceae</taxon>
        <taxon>Pseudogymnoascus</taxon>
    </lineage>
</organism>
<dbReference type="RefSeq" id="XP_018134915.2">
    <property type="nucleotide sequence ID" value="XM_018270188.2"/>
</dbReference>
<evidence type="ECO:0000313" key="3">
    <source>
        <dbReference type="Proteomes" id="UP000091956"/>
    </source>
</evidence>
<proteinExistence type="predicted"/>
<accession>A0A2P2SWG6</accession>
<reference evidence="2 3" key="1">
    <citation type="submission" date="2016-03" db="EMBL/GenBank/DDBJ databases">
        <title>Comparative genomics of Pseudogymnoascus destructans, the fungus causing white-nose syndrome of bats.</title>
        <authorList>
            <person name="Palmer J.M."/>
            <person name="Drees K.P."/>
            <person name="Foster J.T."/>
            <person name="Lindner D.L."/>
        </authorList>
    </citation>
    <scope>NUCLEOTIDE SEQUENCE [LARGE SCALE GENOMIC DNA]</scope>
    <source>
        <strain evidence="2 3">UAMH 10579</strain>
    </source>
</reference>
<sequence length="624" mass="70238">MFKHVPNPATASNSERSNAPSTLFSLNPMPPDTRIGPAVDGIIFYRNDPIRHTCIVERQSSNSQKYVLSMIWLPLKPGYDVLNCQSAAARLWHASLDYIRCIRGCVELCWGQDIEASEPALVLLIQWAAVWAWKSFQQSPGVSLISGMLRGNPLNRTVNLHPEYLYGPEKIMEIVFLSIDPGTETTVIEGDLIHLQAAAVKNTKVDYYTNIAERYASFNPLSSVGQERARKLPDVLTSLAIWNETDYYKASSNQDLTNAAQLLLSKSVCLTRFSAKLSRVDLDPVYNFRPSPVIECTARSTADLLALPHFRRQGSFPGGLRTKSYSFAPRMGEMNEFHESVPMYAPIKTSDIRKAEKLWVGEDTRPLALDMFEIRIVPTSGMVKNEDMIMLSSDLFDQVEQLRREIESYEGCQAVLVAHVDSLTSTPSVDIKTDIFQLLVFWAVNSLALPTQREKSRKRVADAMEFTSKVQPPVLVHEMPDVSHIFKTESPKMPAYEITHFFVPTGDKDLFQQAFSDYTKINKLEYGPHIVGGYGPKPMQNYGCGWSVGTFSRDGHSQQMACYTSVRWWRCASEAAGWYAHFVSQVKEGGYERMGFQLDALRLIASGGAESRFLTIFEPVKKMD</sequence>
<feature type="compositionally biased region" description="Polar residues" evidence="1">
    <location>
        <begin position="9"/>
        <end position="25"/>
    </location>
</feature>
<protein>
    <submittedName>
        <fullName evidence="2">Uncharacterized protein</fullName>
    </submittedName>
</protein>
<dbReference type="EMBL" id="KV460207">
    <property type="protein sequence ID" value="OBU01183.2"/>
    <property type="molecule type" value="Genomic_DNA"/>
</dbReference>
<reference evidence="3" key="2">
    <citation type="journal article" date="2018" name="Nat. Commun.">
        <title>Extreme sensitivity to ultraviolet light in the fungal pathogen causing white-nose syndrome of bats.</title>
        <authorList>
            <person name="Palmer J.M."/>
            <person name="Drees K.P."/>
            <person name="Foster J.T."/>
            <person name="Lindner D.L."/>
        </authorList>
    </citation>
    <scope>NUCLEOTIDE SEQUENCE [LARGE SCALE GENOMIC DNA]</scope>
    <source>
        <strain evidence="3">UAMH 10579</strain>
    </source>
</reference>
<name>A0A2P2SWG6_9PEZI</name>
<gene>
    <name evidence="2" type="ORF">VE01_00660</name>
</gene>